<evidence type="ECO:0000259" key="1">
    <source>
        <dbReference type="Pfam" id="PF23631"/>
    </source>
</evidence>
<feature type="domain" description="DUF7143" evidence="1">
    <location>
        <begin position="44"/>
        <end position="176"/>
    </location>
</feature>
<accession>A0A2N5VYQ9</accession>
<protein>
    <recommendedName>
        <fullName evidence="1">DUF7143 domain-containing protein</fullName>
    </recommendedName>
</protein>
<reference evidence="2 3" key="1">
    <citation type="submission" date="2017-11" db="EMBL/GenBank/DDBJ databases">
        <title>De novo assembly and phasing of dikaryotic genomes from two isolates of Puccinia coronata f. sp. avenae, the causal agent of oat crown rust.</title>
        <authorList>
            <person name="Miller M.E."/>
            <person name="Zhang Y."/>
            <person name="Omidvar V."/>
            <person name="Sperschneider J."/>
            <person name="Schwessinger B."/>
            <person name="Raley C."/>
            <person name="Palmer J.M."/>
            <person name="Garnica D."/>
            <person name="Upadhyaya N."/>
            <person name="Rathjen J."/>
            <person name="Taylor J.M."/>
            <person name="Park R.F."/>
            <person name="Dodds P.N."/>
            <person name="Hirsch C.D."/>
            <person name="Kianian S.F."/>
            <person name="Figueroa M."/>
        </authorList>
    </citation>
    <scope>NUCLEOTIDE SEQUENCE [LARGE SCALE GENOMIC DNA]</scope>
    <source>
        <strain evidence="2">12NC29</strain>
    </source>
</reference>
<comment type="caution">
    <text evidence="2">The sequence shown here is derived from an EMBL/GenBank/DDBJ whole genome shotgun (WGS) entry which is preliminary data.</text>
</comment>
<gene>
    <name evidence="2" type="ORF">PCANC_05310</name>
</gene>
<keyword evidence="3" id="KW-1185">Reference proteome</keyword>
<dbReference type="Proteomes" id="UP000235388">
    <property type="component" value="Unassembled WGS sequence"/>
</dbReference>
<organism evidence="2 3">
    <name type="scientific">Puccinia coronata f. sp. avenae</name>
    <dbReference type="NCBI Taxonomy" id="200324"/>
    <lineage>
        <taxon>Eukaryota</taxon>
        <taxon>Fungi</taxon>
        <taxon>Dikarya</taxon>
        <taxon>Basidiomycota</taxon>
        <taxon>Pucciniomycotina</taxon>
        <taxon>Pucciniomycetes</taxon>
        <taxon>Pucciniales</taxon>
        <taxon>Pucciniaceae</taxon>
        <taxon>Puccinia</taxon>
    </lineage>
</organism>
<dbReference type="EMBL" id="PGCJ01000036">
    <property type="protein sequence ID" value="PLW55128.1"/>
    <property type="molecule type" value="Genomic_DNA"/>
</dbReference>
<dbReference type="PANTHER" id="PTHR37592:SF1">
    <property type="match status" value="1"/>
</dbReference>
<evidence type="ECO:0000313" key="2">
    <source>
        <dbReference type="EMBL" id="PLW55128.1"/>
    </source>
</evidence>
<evidence type="ECO:0000313" key="3">
    <source>
        <dbReference type="Proteomes" id="UP000235388"/>
    </source>
</evidence>
<name>A0A2N5VYQ9_9BASI</name>
<dbReference type="Pfam" id="PF23631">
    <property type="entry name" value="DUF7143"/>
    <property type="match status" value="1"/>
</dbReference>
<dbReference type="AlphaFoldDB" id="A0A2N5VYQ9"/>
<sequence>MPFPEEASNPDVGIKLVENNDEVIFAEKPCFVLGPGQYPFTPNPNVTCKEDGTRMIPPIPELSFKGIDYSAIHYRADLYTTPVMSAFQIFTIDSRTKVPEQIEFLTNSRELYISMDIAIRSLGNQLPQASYHLRTCRSIVKVLDFQIARLQGRVAKIEDALNQVLKYCANCSVKERFDIIIRAAISGIVVERFLDELDKIGCLTKEQCDKEQKIAEEKKKEQDKKKEQACGLHCMVNGYLTI</sequence>
<dbReference type="OrthoDB" id="2501823at2759"/>
<dbReference type="PANTHER" id="PTHR37592">
    <property type="match status" value="1"/>
</dbReference>
<proteinExistence type="predicted"/>
<dbReference type="InterPro" id="IPR055567">
    <property type="entry name" value="DUF7143"/>
</dbReference>